<feature type="transmembrane region" description="Helical" evidence="2">
    <location>
        <begin position="228"/>
        <end position="245"/>
    </location>
</feature>
<feature type="transmembrane region" description="Helical" evidence="2">
    <location>
        <begin position="958"/>
        <end position="980"/>
    </location>
</feature>
<dbReference type="Proteomes" id="UP001344447">
    <property type="component" value="Unassembled WGS sequence"/>
</dbReference>
<name>A0AAN7TRR4_9MYCE</name>
<evidence type="ECO:0000256" key="2">
    <source>
        <dbReference type="SAM" id="Phobius"/>
    </source>
</evidence>
<feature type="transmembrane region" description="Helical" evidence="2">
    <location>
        <begin position="308"/>
        <end position="328"/>
    </location>
</feature>
<keyword evidence="2" id="KW-0472">Membrane</keyword>
<feature type="transmembrane region" description="Helical" evidence="2">
    <location>
        <begin position="1358"/>
        <end position="1378"/>
    </location>
</feature>
<dbReference type="EMBL" id="JAVFKY010000003">
    <property type="protein sequence ID" value="KAK5579197.1"/>
    <property type="molecule type" value="Genomic_DNA"/>
</dbReference>
<dbReference type="InterPro" id="IPR011990">
    <property type="entry name" value="TPR-like_helical_dom_sf"/>
</dbReference>
<feature type="transmembrane region" description="Helical" evidence="2">
    <location>
        <begin position="186"/>
        <end position="207"/>
    </location>
</feature>
<feature type="transmembrane region" description="Helical" evidence="2">
    <location>
        <begin position="251"/>
        <end position="272"/>
    </location>
</feature>
<feature type="region of interest" description="Disordered" evidence="1">
    <location>
        <begin position="662"/>
        <end position="693"/>
    </location>
</feature>
<evidence type="ECO:0000313" key="4">
    <source>
        <dbReference type="EMBL" id="KAK5579197.1"/>
    </source>
</evidence>
<sequence>MSSHKSSSKSSSSGSSMSLILGFSKSIEKGSFGVLYAMIKGNTFPRILTILSLIVEFCQLSSFGFKQQYPWGGDAGYYLKKIMSPMSHPSNLVGYNGFTIFFWIVIGLLLLGFFNIWYVAYQFYRGKIANIWVIRTLRWFVSTSVAVLFIPIISLLLIGLDCNYGDGGILRTFGSEKIYCFRGSNLSIAIVSIILIVIFSIVGFTSSATYYEYDTNVKSRFSKPHARFDVYILFIKLILALLNSLVDFVPWLTSIVFFIFSLTMLLGSILILPYNNQRLNQVRSGFYTTVFWVSFMTLVTMGINDETSATTCYITIIGAFFAFPVGYFSNRFYYKWLSSKVEELKLPTFGSTNDFNEITKEKIKGSTEKESSPTKVTWGKQPVTLGSKRQIVFPFFQNKFVMSFFVEIMARKLLRGSGNGDGISSCSTESIERANNLYQCGLQYFPNSDLLWMAYCNFLFTVRKDRHIGYAALEKLRRMKPSFDVRFFIYQRDKEREQIMDSDLRGPEHNGKIQDFVSYMEFKKLYYGAKRHHIKCLTYIKKFWGLLLHETVDLNRLSDLSGRIATTENKANESYERLLALNPNSVRVLRDYSQFLEEVVKDKESSYKLQKKAEAIEEIMSKSQTTDFKTIDIKNLENSDTEVDQVLKREPNAIQMAKIDADIEKSASRSASSKSKDDSSESSSSSKGRRGKYKEFQQSNAINKLSWLMIGTTACCIIFLIVMLIVLRDLSVKHTNSYQGIISITDCATEAVSIAINLNTMQAISISAGSAAFPIQAAEAMVAQYRLQNDRSLNIMKNIHDAIYWGEGDPTSYVGDNLSTLKANNGYDIFDIGSSVFTFDQFNRSNTVLDNKGMIDIYSKPSVNMTILVAPPGTNATNYITINQTYNAWKAGNSFYESAIIANKMSVQDIKDKAVFDPDFKFVILNAPTNIPQMYMKIQQVYIGSLVDDINTTLNTMLYVWMAIFCFLVIIGAVLFRPIVTKISREKIRTLVLFSLAPRDVVIRLSTKKIKMVSLDSGSERDNLFDTTDDDVDTNDHLQVDNDETVVGERKKNDDVNNEDSITINNQSLQASDNESGIVVENRSIGFGSHRRPLMDSTGVLTSTTNSLNRGIITNRSNDESINFKLTKQQQQQQQQQEEEDNKAVNSNKRYGWDGKSKRNLNKKSLRSVLRRLHWSYVLATFLLFGFITMGLWVTYSVVHDNSQSGYTLGKTCARSLDSRIINYYIAELYTFDNDADSQQALSAVLQLQSNHQSLPYLEDVRPLMEGSSGCWMLNKSDCIPSNSIYYFDVSVGLDWLIDQYTKHSVSLVNTDSSLLSTSPELEWMQTIGSNVVFQGLDTATFTYFEYYLTQKDWATKVLTAVLAVSCVLLLIIHLVLFRPFMNHLRIQHIHTLALLRLAPDDIRFMEVSDKVIDED</sequence>
<feature type="domain" description="TmcB/TmcC TPR repeats" evidence="3">
    <location>
        <begin position="500"/>
        <end position="622"/>
    </location>
</feature>
<feature type="region of interest" description="Disordered" evidence="1">
    <location>
        <begin position="1129"/>
        <end position="1156"/>
    </location>
</feature>
<comment type="caution">
    <text evidence="4">The sequence shown here is derived from an EMBL/GenBank/DDBJ whole genome shotgun (WGS) entry which is preliminary data.</text>
</comment>
<protein>
    <recommendedName>
        <fullName evidence="3">TmcB/TmcC TPR repeats domain-containing protein</fullName>
    </recommendedName>
</protein>
<feature type="transmembrane region" description="Helical" evidence="2">
    <location>
        <begin position="93"/>
        <end position="118"/>
    </location>
</feature>
<evidence type="ECO:0000259" key="3">
    <source>
        <dbReference type="Pfam" id="PF25474"/>
    </source>
</evidence>
<keyword evidence="2" id="KW-0812">Transmembrane</keyword>
<dbReference type="Gene3D" id="1.25.40.10">
    <property type="entry name" value="Tetratricopeptide repeat domain"/>
    <property type="match status" value="1"/>
</dbReference>
<feature type="transmembrane region" description="Helical" evidence="2">
    <location>
        <begin position="284"/>
        <end position="302"/>
    </location>
</feature>
<reference evidence="4 5" key="1">
    <citation type="submission" date="2023-11" db="EMBL/GenBank/DDBJ databases">
        <title>Dfirmibasis_genome.</title>
        <authorList>
            <person name="Edelbroek B."/>
            <person name="Kjellin J."/>
            <person name="Jerlstrom-Hultqvist J."/>
            <person name="Soderbom F."/>
        </authorList>
    </citation>
    <scope>NUCLEOTIDE SEQUENCE [LARGE SCALE GENOMIC DNA]</scope>
    <source>
        <strain evidence="4 5">TNS-C-14</strain>
    </source>
</reference>
<dbReference type="Pfam" id="PF25474">
    <property type="entry name" value="TPR_TmcB"/>
    <property type="match status" value="1"/>
</dbReference>
<dbReference type="PANTHER" id="PTHR31600">
    <property type="entry name" value="TINY MACROCYSTS PROTEIN B-RELATED"/>
    <property type="match status" value="1"/>
</dbReference>
<keyword evidence="5" id="KW-1185">Reference proteome</keyword>
<dbReference type="GO" id="GO:0006396">
    <property type="term" value="P:RNA processing"/>
    <property type="evidence" value="ECO:0007669"/>
    <property type="project" value="InterPro"/>
</dbReference>
<feature type="transmembrane region" description="Helical" evidence="2">
    <location>
        <begin position="705"/>
        <end position="727"/>
    </location>
</feature>
<evidence type="ECO:0000313" key="5">
    <source>
        <dbReference type="Proteomes" id="UP001344447"/>
    </source>
</evidence>
<feature type="transmembrane region" description="Helical" evidence="2">
    <location>
        <begin position="139"/>
        <end position="160"/>
    </location>
</feature>
<dbReference type="InterPro" id="IPR057352">
    <property type="entry name" value="TPR_TmcB/C"/>
</dbReference>
<organism evidence="4 5">
    <name type="scientific">Dictyostelium firmibasis</name>
    <dbReference type="NCBI Taxonomy" id="79012"/>
    <lineage>
        <taxon>Eukaryota</taxon>
        <taxon>Amoebozoa</taxon>
        <taxon>Evosea</taxon>
        <taxon>Eumycetozoa</taxon>
        <taxon>Dictyostelia</taxon>
        <taxon>Dictyosteliales</taxon>
        <taxon>Dictyosteliaceae</taxon>
        <taxon>Dictyostelium</taxon>
    </lineage>
</organism>
<dbReference type="SMART" id="SM00386">
    <property type="entry name" value="HAT"/>
    <property type="match status" value="2"/>
</dbReference>
<proteinExistence type="predicted"/>
<accession>A0AAN7TRR4</accession>
<evidence type="ECO:0000256" key="1">
    <source>
        <dbReference type="SAM" id="MobiDB-lite"/>
    </source>
</evidence>
<gene>
    <name evidence="4" type="ORF">RB653_008876</name>
</gene>
<dbReference type="InterPro" id="IPR003107">
    <property type="entry name" value="HAT"/>
</dbReference>
<feature type="transmembrane region" description="Helical" evidence="2">
    <location>
        <begin position="1173"/>
        <end position="1196"/>
    </location>
</feature>
<dbReference type="PANTHER" id="PTHR31600:SF2">
    <property type="entry name" value="GAMETE ENRICHED GENE 10 PROTEIN-RELATED"/>
    <property type="match status" value="1"/>
</dbReference>
<keyword evidence="2" id="KW-1133">Transmembrane helix</keyword>
<dbReference type="InterPro" id="IPR052994">
    <property type="entry name" value="Tiny_macrocysts_regulators"/>
</dbReference>